<evidence type="ECO:0008006" key="4">
    <source>
        <dbReference type="Google" id="ProtNLM"/>
    </source>
</evidence>
<comment type="caution">
    <text evidence="2">The sequence shown here is derived from an EMBL/GenBank/DDBJ whole genome shotgun (WGS) entry which is preliminary data.</text>
</comment>
<dbReference type="PROSITE" id="PS51257">
    <property type="entry name" value="PROKAR_LIPOPROTEIN"/>
    <property type="match status" value="1"/>
</dbReference>
<organism evidence="2 3">
    <name type="scientific">Nocardioides koreensis</name>
    <dbReference type="NCBI Taxonomy" id="433651"/>
    <lineage>
        <taxon>Bacteria</taxon>
        <taxon>Bacillati</taxon>
        <taxon>Actinomycetota</taxon>
        <taxon>Actinomycetes</taxon>
        <taxon>Propionibacteriales</taxon>
        <taxon>Nocardioidaceae</taxon>
        <taxon>Nocardioides</taxon>
    </lineage>
</organism>
<dbReference type="Proteomes" id="UP001501771">
    <property type="component" value="Unassembled WGS sequence"/>
</dbReference>
<evidence type="ECO:0000313" key="2">
    <source>
        <dbReference type="EMBL" id="GAA2156614.1"/>
    </source>
</evidence>
<sequence>MIARARWVAGVVAVLVLAGGCGDDATDDRVPQLGARLDAVDAAVASHDYDTARTAVEALEHTVQDARRDGDLDRSRAEEILGAAETLRHALPGQGPAATTPRQSPTPTEESDPDELESTPAPPPAPPGKEKKDEHDKPEKHGKGHGHDH</sequence>
<evidence type="ECO:0000313" key="3">
    <source>
        <dbReference type="Proteomes" id="UP001501771"/>
    </source>
</evidence>
<proteinExistence type="predicted"/>
<dbReference type="RefSeq" id="WP_344158180.1">
    <property type="nucleotide sequence ID" value="NZ_BAAAQR010000021.1"/>
</dbReference>
<reference evidence="2 3" key="1">
    <citation type="journal article" date="2019" name="Int. J. Syst. Evol. Microbiol.">
        <title>The Global Catalogue of Microorganisms (GCM) 10K type strain sequencing project: providing services to taxonomists for standard genome sequencing and annotation.</title>
        <authorList>
            <consortium name="The Broad Institute Genomics Platform"/>
            <consortium name="The Broad Institute Genome Sequencing Center for Infectious Disease"/>
            <person name="Wu L."/>
            <person name="Ma J."/>
        </authorList>
    </citation>
    <scope>NUCLEOTIDE SEQUENCE [LARGE SCALE GENOMIC DNA]</scope>
    <source>
        <strain evidence="2 3">JCM 16022</strain>
    </source>
</reference>
<evidence type="ECO:0000256" key="1">
    <source>
        <dbReference type="SAM" id="MobiDB-lite"/>
    </source>
</evidence>
<protein>
    <recommendedName>
        <fullName evidence="4">DUF4398 domain-containing protein</fullName>
    </recommendedName>
</protein>
<name>A0ABN3A994_9ACTN</name>
<feature type="compositionally biased region" description="Basic and acidic residues" evidence="1">
    <location>
        <begin position="66"/>
        <end position="79"/>
    </location>
</feature>
<keyword evidence="3" id="KW-1185">Reference proteome</keyword>
<dbReference type="EMBL" id="BAAAQR010000021">
    <property type="protein sequence ID" value="GAA2156614.1"/>
    <property type="molecule type" value="Genomic_DNA"/>
</dbReference>
<feature type="region of interest" description="Disordered" evidence="1">
    <location>
        <begin position="66"/>
        <end position="149"/>
    </location>
</feature>
<feature type="compositionally biased region" description="Basic and acidic residues" evidence="1">
    <location>
        <begin position="128"/>
        <end position="149"/>
    </location>
</feature>
<accession>A0ABN3A994</accession>
<gene>
    <name evidence="2" type="ORF">GCM10009844_45010</name>
</gene>